<organism evidence="18 19">
    <name type="scientific">Thalassoglobus polymorphus</name>
    <dbReference type="NCBI Taxonomy" id="2527994"/>
    <lineage>
        <taxon>Bacteria</taxon>
        <taxon>Pseudomonadati</taxon>
        <taxon>Planctomycetota</taxon>
        <taxon>Planctomycetia</taxon>
        <taxon>Planctomycetales</taxon>
        <taxon>Planctomycetaceae</taxon>
        <taxon>Thalassoglobus</taxon>
    </lineage>
</organism>
<evidence type="ECO:0000313" key="18">
    <source>
        <dbReference type="EMBL" id="QDT33013.1"/>
    </source>
</evidence>
<name>A0A517QN04_9PLAN</name>
<evidence type="ECO:0000256" key="6">
    <source>
        <dbReference type="ARBA" id="ARBA00022984"/>
    </source>
</evidence>
<dbReference type="Pfam" id="PF01098">
    <property type="entry name" value="FTSW_RODA_SPOVE"/>
    <property type="match status" value="1"/>
</dbReference>
<dbReference type="PANTHER" id="PTHR30474">
    <property type="entry name" value="CELL CYCLE PROTEIN"/>
    <property type="match status" value="1"/>
</dbReference>
<dbReference type="GO" id="GO:0051301">
    <property type="term" value="P:cell division"/>
    <property type="evidence" value="ECO:0007669"/>
    <property type="project" value="InterPro"/>
</dbReference>
<evidence type="ECO:0000256" key="7">
    <source>
        <dbReference type="ARBA" id="ARBA00022989"/>
    </source>
</evidence>
<proteinExistence type="inferred from homology"/>
<feature type="transmembrane region" description="Helical" evidence="17">
    <location>
        <begin position="263"/>
        <end position="289"/>
    </location>
</feature>
<keyword evidence="19" id="KW-1185">Reference proteome</keyword>
<evidence type="ECO:0000256" key="16">
    <source>
        <dbReference type="SAM" id="MobiDB-lite"/>
    </source>
</evidence>
<reference evidence="18 19" key="1">
    <citation type="submission" date="2019-02" db="EMBL/GenBank/DDBJ databases">
        <title>Deep-cultivation of Planctomycetes and their phenomic and genomic characterization uncovers novel biology.</title>
        <authorList>
            <person name="Wiegand S."/>
            <person name="Jogler M."/>
            <person name="Boedeker C."/>
            <person name="Pinto D."/>
            <person name="Vollmers J."/>
            <person name="Rivas-Marin E."/>
            <person name="Kohn T."/>
            <person name="Peeters S.H."/>
            <person name="Heuer A."/>
            <person name="Rast P."/>
            <person name="Oberbeckmann S."/>
            <person name="Bunk B."/>
            <person name="Jeske O."/>
            <person name="Meyerdierks A."/>
            <person name="Storesund J.E."/>
            <person name="Kallscheuer N."/>
            <person name="Luecker S."/>
            <person name="Lage O.M."/>
            <person name="Pohl T."/>
            <person name="Merkel B.J."/>
            <person name="Hornburger P."/>
            <person name="Mueller R.-W."/>
            <person name="Bruemmer F."/>
            <person name="Labrenz M."/>
            <person name="Spormann A.M."/>
            <person name="Op den Camp H."/>
            <person name="Overmann J."/>
            <person name="Amann R."/>
            <person name="Jetten M.S.M."/>
            <person name="Mascher T."/>
            <person name="Medema M.H."/>
            <person name="Devos D.P."/>
            <person name="Kaster A.-K."/>
            <person name="Ovreas L."/>
            <person name="Rohde M."/>
            <person name="Galperin M.Y."/>
            <person name="Jogler C."/>
        </authorList>
    </citation>
    <scope>NUCLEOTIDE SEQUENCE [LARGE SCALE GENOMIC DNA]</scope>
    <source>
        <strain evidence="18 19">Mal48</strain>
    </source>
</reference>
<dbReference type="EMBL" id="CP036267">
    <property type="protein sequence ID" value="QDT33013.1"/>
    <property type="molecule type" value="Genomic_DNA"/>
</dbReference>
<accession>A0A517QN04</accession>
<dbReference type="PANTHER" id="PTHR30474:SF2">
    <property type="entry name" value="PEPTIDOGLYCAN GLYCOSYLTRANSFERASE FTSW-RELATED"/>
    <property type="match status" value="1"/>
</dbReference>
<evidence type="ECO:0000256" key="5">
    <source>
        <dbReference type="ARBA" id="ARBA00022960"/>
    </source>
</evidence>
<keyword evidence="3 18" id="KW-0808">Transferase</keyword>
<keyword evidence="2" id="KW-0328">Glycosyltransferase</keyword>
<dbReference type="AlphaFoldDB" id="A0A517QN04"/>
<evidence type="ECO:0000256" key="15">
    <source>
        <dbReference type="ARBA" id="ARBA00049902"/>
    </source>
</evidence>
<protein>
    <recommendedName>
        <fullName evidence="12">Probable peptidoglycan glycosyltransferase FtsW</fullName>
        <ecNumber evidence="14">2.4.99.28</ecNumber>
    </recommendedName>
    <alternativeName>
        <fullName evidence="13">Cell division protein FtsW</fullName>
    </alternativeName>
    <alternativeName>
        <fullName evidence="10">Cell wall polymerase</fullName>
    </alternativeName>
    <alternativeName>
        <fullName evidence="9">Peptidoglycan polymerase</fullName>
    </alternativeName>
</protein>
<feature type="compositionally biased region" description="Basic and acidic residues" evidence="16">
    <location>
        <begin position="373"/>
        <end position="386"/>
    </location>
</feature>
<dbReference type="KEGG" id="tpol:Mal48_22650"/>
<feature type="transmembrane region" description="Helical" evidence="17">
    <location>
        <begin position="140"/>
        <end position="157"/>
    </location>
</feature>
<evidence type="ECO:0000256" key="13">
    <source>
        <dbReference type="ARBA" id="ARBA00041418"/>
    </source>
</evidence>
<evidence type="ECO:0000256" key="3">
    <source>
        <dbReference type="ARBA" id="ARBA00022679"/>
    </source>
</evidence>
<comment type="catalytic activity">
    <reaction evidence="15">
        <text>[GlcNAc-(1-&gt;4)-Mur2Ac(oyl-L-Ala-gamma-D-Glu-L-Lys-D-Ala-D-Ala)](n)-di-trans,octa-cis-undecaprenyl diphosphate + beta-D-GlcNAc-(1-&gt;4)-Mur2Ac(oyl-L-Ala-gamma-D-Glu-L-Lys-D-Ala-D-Ala)-di-trans,octa-cis-undecaprenyl diphosphate = [GlcNAc-(1-&gt;4)-Mur2Ac(oyl-L-Ala-gamma-D-Glu-L-Lys-D-Ala-D-Ala)](n+1)-di-trans,octa-cis-undecaprenyl diphosphate + di-trans,octa-cis-undecaprenyl diphosphate + H(+)</text>
        <dbReference type="Rhea" id="RHEA:23708"/>
        <dbReference type="Rhea" id="RHEA-COMP:9602"/>
        <dbReference type="Rhea" id="RHEA-COMP:9603"/>
        <dbReference type="ChEBI" id="CHEBI:15378"/>
        <dbReference type="ChEBI" id="CHEBI:58405"/>
        <dbReference type="ChEBI" id="CHEBI:60033"/>
        <dbReference type="ChEBI" id="CHEBI:78435"/>
        <dbReference type="EC" id="2.4.99.28"/>
    </reaction>
</comment>
<evidence type="ECO:0000256" key="10">
    <source>
        <dbReference type="ARBA" id="ARBA00033270"/>
    </source>
</evidence>
<evidence type="ECO:0000256" key="17">
    <source>
        <dbReference type="SAM" id="Phobius"/>
    </source>
</evidence>
<feature type="transmembrane region" description="Helical" evidence="17">
    <location>
        <begin position="301"/>
        <end position="327"/>
    </location>
</feature>
<feature type="transmembrane region" description="Helical" evidence="17">
    <location>
        <begin position="75"/>
        <end position="93"/>
    </location>
</feature>
<comment type="subcellular location">
    <subcellularLocation>
        <location evidence="1">Membrane</location>
        <topology evidence="1">Multi-pass membrane protein</topology>
    </subcellularLocation>
</comment>
<feature type="transmembrane region" description="Helical" evidence="17">
    <location>
        <begin position="163"/>
        <end position="179"/>
    </location>
</feature>
<keyword evidence="8 17" id="KW-0472">Membrane</keyword>
<feature type="region of interest" description="Disordered" evidence="16">
    <location>
        <begin position="371"/>
        <end position="392"/>
    </location>
</feature>
<evidence type="ECO:0000313" key="19">
    <source>
        <dbReference type="Proteomes" id="UP000315724"/>
    </source>
</evidence>
<dbReference type="GO" id="GO:0005886">
    <property type="term" value="C:plasma membrane"/>
    <property type="evidence" value="ECO:0007669"/>
    <property type="project" value="TreeGrafter"/>
</dbReference>
<keyword evidence="4 17" id="KW-0812">Transmembrane</keyword>
<keyword evidence="5" id="KW-0133">Cell shape</keyword>
<dbReference type="InterPro" id="IPR001182">
    <property type="entry name" value="FtsW/RodA"/>
</dbReference>
<keyword evidence="6" id="KW-0573">Peptidoglycan synthesis</keyword>
<gene>
    <name evidence="18" type="primary">ftsW</name>
    <name evidence="18" type="ORF">Mal48_22650</name>
</gene>
<evidence type="ECO:0000256" key="9">
    <source>
        <dbReference type="ARBA" id="ARBA00032370"/>
    </source>
</evidence>
<keyword evidence="7 17" id="KW-1133">Transmembrane helix</keyword>
<sequence>MLDSEDLSSNLFLAFAGMLLAIGTLMVYSASMSTQSANVEQLYLSKHVIFLSIALLCGGIASQIPARFWHRLSPILYLVSVALLIAVLIPGLGHKVNGAQRWIRIGSISIQPSEIAKITLPLMVCRMRFLRSGESRETGLFPYLQLLAIIGLPLSLVLIEPDLGTTLFLLITSALALFFSRLPLRFFFLSAIALAPLGLSAIALKPYQLARIRGFIQTWTSPEEAPYQVRQSLTTLGVGGIQGTGLGKGWQKLSFLPEANTDFIFAVIGEELGLIGTLGIIVLWAGLYLSGLNLIRQSSQTGFASVAATTLLTQLVLQAALNVAVVTAMVPPKGISHPLISYGGSNLVTTVSALGLIVSLTKIRNTEVTLTPEEQHHKEENLEHEFSANSAA</sequence>
<feature type="transmembrane region" description="Helical" evidence="17">
    <location>
        <begin position="48"/>
        <end position="69"/>
    </location>
</feature>
<evidence type="ECO:0000256" key="1">
    <source>
        <dbReference type="ARBA" id="ARBA00004141"/>
    </source>
</evidence>
<dbReference type="GO" id="GO:0015648">
    <property type="term" value="F:lipid-linked peptidoglycan transporter activity"/>
    <property type="evidence" value="ECO:0007669"/>
    <property type="project" value="TreeGrafter"/>
</dbReference>
<dbReference type="GO" id="GO:0032153">
    <property type="term" value="C:cell division site"/>
    <property type="evidence" value="ECO:0007669"/>
    <property type="project" value="TreeGrafter"/>
</dbReference>
<dbReference type="OrthoDB" id="9768187at2"/>
<dbReference type="GO" id="GO:0009252">
    <property type="term" value="P:peptidoglycan biosynthetic process"/>
    <property type="evidence" value="ECO:0007669"/>
    <property type="project" value="UniProtKB-KW"/>
</dbReference>
<evidence type="ECO:0000256" key="14">
    <source>
        <dbReference type="ARBA" id="ARBA00044770"/>
    </source>
</evidence>
<feature type="transmembrane region" description="Helical" evidence="17">
    <location>
        <begin position="186"/>
        <end position="204"/>
    </location>
</feature>
<comment type="similarity">
    <text evidence="11">Belongs to the SEDS family. FtsW subfamily.</text>
</comment>
<dbReference type="Proteomes" id="UP000315724">
    <property type="component" value="Chromosome"/>
</dbReference>
<evidence type="ECO:0000256" key="11">
    <source>
        <dbReference type="ARBA" id="ARBA00038053"/>
    </source>
</evidence>
<dbReference type="GO" id="GO:0008955">
    <property type="term" value="F:peptidoglycan glycosyltransferase activity"/>
    <property type="evidence" value="ECO:0007669"/>
    <property type="project" value="UniProtKB-EC"/>
</dbReference>
<evidence type="ECO:0000256" key="2">
    <source>
        <dbReference type="ARBA" id="ARBA00022676"/>
    </source>
</evidence>
<dbReference type="GO" id="GO:0008360">
    <property type="term" value="P:regulation of cell shape"/>
    <property type="evidence" value="ECO:0007669"/>
    <property type="project" value="UniProtKB-KW"/>
</dbReference>
<evidence type="ECO:0000256" key="12">
    <source>
        <dbReference type="ARBA" id="ARBA00041185"/>
    </source>
</evidence>
<evidence type="ECO:0000256" key="4">
    <source>
        <dbReference type="ARBA" id="ARBA00022692"/>
    </source>
</evidence>
<dbReference type="EC" id="2.4.99.28" evidence="14"/>
<feature type="transmembrane region" description="Helical" evidence="17">
    <location>
        <begin position="339"/>
        <end position="360"/>
    </location>
</feature>
<evidence type="ECO:0000256" key="8">
    <source>
        <dbReference type="ARBA" id="ARBA00023136"/>
    </source>
</evidence>
<dbReference type="RefSeq" id="WP_145198702.1">
    <property type="nucleotide sequence ID" value="NZ_CP036267.1"/>
</dbReference>
<feature type="transmembrane region" description="Helical" evidence="17">
    <location>
        <begin position="12"/>
        <end position="28"/>
    </location>
</feature>